<proteinExistence type="predicted"/>
<sequence length="133" mass="14893">MGFYEVLREELADLKRNRLSSDVSVGGDDSVRIELSDNNIESLASLLRRQHQANPVLSDDQFKQLASSLADAVASKFGEKIKSLENENNKLRQRVQLLENQADAAQQYSRRNILRISGVPEVKQQITPKGSTP</sequence>
<reference evidence="2" key="1">
    <citation type="submission" date="2022-11" db="EMBL/GenBank/DDBJ databases">
        <title>Centuries of genome instability and evolution in soft-shell clam transmissible cancer (bioRxiv).</title>
        <authorList>
            <person name="Hart S.F.M."/>
            <person name="Yonemitsu M.A."/>
            <person name="Giersch R.M."/>
            <person name="Beal B.F."/>
            <person name="Arriagada G."/>
            <person name="Davis B.W."/>
            <person name="Ostrander E.A."/>
            <person name="Goff S.P."/>
            <person name="Metzger M.J."/>
        </authorList>
    </citation>
    <scope>NUCLEOTIDE SEQUENCE</scope>
    <source>
        <strain evidence="2">MELC-2E11</strain>
        <tissue evidence="2">Siphon/mantle</tissue>
    </source>
</reference>
<feature type="coiled-coil region" evidence="1">
    <location>
        <begin position="74"/>
        <end position="108"/>
    </location>
</feature>
<evidence type="ECO:0000313" key="2">
    <source>
        <dbReference type="EMBL" id="WAR07753.1"/>
    </source>
</evidence>
<gene>
    <name evidence="2" type="ORF">MAR_017711</name>
</gene>
<keyword evidence="3" id="KW-1185">Reference proteome</keyword>
<evidence type="ECO:0000256" key="1">
    <source>
        <dbReference type="SAM" id="Coils"/>
    </source>
</evidence>
<keyword evidence="1" id="KW-0175">Coiled coil</keyword>
<accession>A0ABY7ECL3</accession>
<protein>
    <submittedName>
        <fullName evidence="2">Uncharacterized protein</fullName>
    </submittedName>
</protein>
<name>A0ABY7ECL3_MYAAR</name>
<organism evidence="2 3">
    <name type="scientific">Mya arenaria</name>
    <name type="common">Soft-shell clam</name>
    <dbReference type="NCBI Taxonomy" id="6604"/>
    <lineage>
        <taxon>Eukaryota</taxon>
        <taxon>Metazoa</taxon>
        <taxon>Spiralia</taxon>
        <taxon>Lophotrochozoa</taxon>
        <taxon>Mollusca</taxon>
        <taxon>Bivalvia</taxon>
        <taxon>Autobranchia</taxon>
        <taxon>Heteroconchia</taxon>
        <taxon>Euheterodonta</taxon>
        <taxon>Imparidentia</taxon>
        <taxon>Neoheterodontei</taxon>
        <taxon>Myida</taxon>
        <taxon>Myoidea</taxon>
        <taxon>Myidae</taxon>
        <taxon>Mya</taxon>
    </lineage>
</organism>
<evidence type="ECO:0000313" key="3">
    <source>
        <dbReference type="Proteomes" id="UP001164746"/>
    </source>
</evidence>
<dbReference type="EMBL" id="CP111017">
    <property type="protein sequence ID" value="WAR07753.1"/>
    <property type="molecule type" value="Genomic_DNA"/>
</dbReference>
<dbReference type="Proteomes" id="UP001164746">
    <property type="component" value="Chromosome 6"/>
</dbReference>